<evidence type="ECO:0000313" key="2">
    <source>
        <dbReference type="Proteomes" id="UP000281549"/>
    </source>
</evidence>
<reference evidence="2" key="1">
    <citation type="journal article" date="2018" name="Nat. Microbiol.">
        <title>Leveraging single-cell genomics to expand the fungal tree of life.</title>
        <authorList>
            <person name="Ahrendt S.R."/>
            <person name="Quandt C.A."/>
            <person name="Ciobanu D."/>
            <person name="Clum A."/>
            <person name="Salamov A."/>
            <person name="Andreopoulos B."/>
            <person name="Cheng J.F."/>
            <person name="Woyke T."/>
            <person name="Pelin A."/>
            <person name="Henrissat B."/>
            <person name="Reynolds N.K."/>
            <person name="Benny G.L."/>
            <person name="Smith M.E."/>
            <person name="James T.Y."/>
            <person name="Grigoriev I.V."/>
        </authorList>
    </citation>
    <scope>NUCLEOTIDE SEQUENCE [LARGE SCALE GENOMIC DNA]</scope>
    <source>
        <strain evidence="2">CSF55</strain>
    </source>
</reference>
<dbReference type="AlphaFoldDB" id="A0A4P9YA88"/>
<dbReference type="Proteomes" id="UP000281549">
    <property type="component" value="Unassembled WGS sequence"/>
</dbReference>
<sequence>MIEPPLLHTEERQEYDIMDLELLGKIAIELGVHNHPAVKRSFERLVDSVGTKRFAEDYCALQKFLMKLHHQ</sequence>
<proteinExistence type="predicted"/>
<dbReference type="EMBL" id="ML006989">
    <property type="protein sequence ID" value="RKP16106.1"/>
    <property type="molecule type" value="Genomic_DNA"/>
</dbReference>
<organism evidence="1 2">
    <name type="scientific">Rozella allomycis (strain CSF55)</name>
    <dbReference type="NCBI Taxonomy" id="988480"/>
    <lineage>
        <taxon>Eukaryota</taxon>
        <taxon>Fungi</taxon>
        <taxon>Fungi incertae sedis</taxon>
        <taxon>Cryptomycota</taxon>
        <taxon>Cryptomycota incertae sedis</taxon>
        <taxon>Rozella</taxon>
    </lineage>
</organism>
<feature type="non-terminal residue" evidence="1">
    <location>
        <position position="71"/>
    </location>
</feature>
<name>A0A4P9YA88_ROZAC</name>
<evidence type="ECO:0000313" key="1">
    <source>
        <dbReference type="EMBL" id="RKP16106.1"/>
    </source>
</evidence>
<protein>
    <submittedName>
        <fullName evidence="1">Uncharacterized protein</fullName>
    </submittedName>
</protein>
<gene>
    <name evidence="1" type="ORF">ROZALSC1DRAFT_4916</name>
</gene>
<accession>A0A4P9YA88</accession>